<reference evidence="1 2" key="1">
    <citation type="submission" date="2007-10" db="EMBL/GenBank/DDBJ databases">
        <title>Complete sequence of Desulfococcus oleovorans Hxd3.</title>
        <authorList>
            <consortium name="US DOE Joint Genome Institute"/>
            <person name="Copeland A."/>
            <person name="Lucas S."/>
            <person name="Lapidus A."/>
            <person name="Barry K."/>
            <person name="Glavina del Rio T."/>
            <person name="Dalin E."/>
            <person name="Tice H."/>
            <person name="Pitluck S."/>
            <person name="Kiss H."/>
            <person name="Brettin T."/>
            <person name="Bruce D."/>
            <person name="Detter J.C."/>
            <person name="Han C."/>
            <person name="Schmutz J."/>
            <person name="Larimer F."/>
            <person name="Land M."/>
            <person name="Hauser L."/>
            <person name="Kyrpides N."/>
            <person name="Kim E."/>
            <person name="Wawrik B."/>
            <person name="Richardson P."/>
        </authorList>
    </citation>
    <scope>NUCLEOTIDE SEQUENCE [LARGE SCALE GENOMIC DNA]</scope>
    <source>
        <strain evidence="2">DSM 6200 / JCM 39069 / Hxd3</strain>
    </source>
</reference>
<organism evidence="1 2">
    <name type="scientific">Desulfosudis oleivorans (strain DSM 6200 / JCM 39069 / Hxd3)</name>
    <name type="common">Desulfococcus oleovorans</name>
    <dbReference type="NCBI Taxonomy" id="96561"/>
    <lineage>
        <taxon>Bacteria</taxon>
        <taxon>Pseudomonadati</taxon>
        <taxon>Thermodesulfobacteriota</taxon>
        <taxon>Desulfobacteria</taxon>
        <taxon>Desulfobacterales</taxon>
        <taxon>Desulfosudaceae</taxon>
        <taxon>Desulfosudis</taxon>
    </lineage>
</organism>
<proteinExistence type="predicted"/>
<name>A8ZXD8_DESOH</name>
<accession>A8ZXD8</accession>
<dbReference type="HOGENOM" id="CLU_1945245_0_0_7"/>
<dbReference type="Proteomes" id="UP000008561">
    <property type="component" value="Chromosome"/>
</dbReference>
<sequence>MILRDSGIPTQKDIATLNAKIDRLEKMVKNISARQNIAVAKAGRPQTKGKRHGSATDMVFASITRSKKGDGFTNIQKKTGFDEKKIRNIIFRLHKLGKIKRVGRGKYVAK</sequence>
<evidence type="ECO:0000313" key="2">
    <source>
        <dbReference type="Proteomes" id="UP000008561"/>
    </source>
</evidence>
<protein>
    <recommendedName>
        <fullName evidence="3">Replication protein A C-terminal domain-containing protein</fullName>
    </recommendedName>
</protein>
<keyword evidence="2" id="KW-1185">Reference proteome</keyword>
<evidence type="ECO:0000313" key="1">
    <source>
        <dbReference type="EMBL" id="ABW68517.1"/>
    </source>
</evidence>
<evidence type="ECO:0008006" key="3">
    <source>
        <dbReference type="Google" id="ProtNLM"/>
    </source>
</evidence>
<dbReference type="KEGG" id="dol:Dole_2714"/>
<gene>
    <name evidence="1" type="ordered locus">Dole_2714</name>
</gene>
<dbReference type="AlphaFoldDB" id="A8ZXD8"/>
<dbReference type="EMBL" id="CP000859">
    <property type="protein sequence ID" value="ABW68517.1"/>
    <property type="molecule type" value="Genomic_DNA"/>
</dbReference>